<dbReference type="EMBL" id="KB202367">
    <property type="protein sequence ID" value="ESO90722.1"/>
    <property type="molecule type" value="Genomic_DNA"/>
</dbReference>
<feature type="domain" description="Fibrinogen C-terminal" evidence="1">
    <location>
        <begin position="50"/>
        <end position="223"/>
    </location>
</feature>
<dbReference type="PROSITE" id="PS00022">
    <property type="entry name" value="EGF_1"/>
    <property type="match status" value="1"/>
</dbReference>
<gene>
    <name evidence="2" type="ORF">LOTGIDRAFT_163997</name>
</gene>
<dbReference type="PANTHER" id="PTHR19143:SF185">
    <property type="entry name" value="ANGIOPOIETIN-RELATED PROTEIN 5"/>
    <property type="match status" value="1"/>
</dbReference>
<dbReference type="CTD" id="20239590"/>
<dbReference type="HOGENOM" id="CLU_060190_0_0_1"/>
<dbReference type="AlphaFoldDB" id="V4A209"/>
<dbReference type="PROSITE" id="PS01186">
    <property type="entry name" value="EGF_2"/>
    <property type="match status" value="1"/>
</dbReference>
<dbReference type="InterPro" id="IPR014716">
    <property type="entry name" value="Fibrinogen_a/b/g_C_1"/>
</dbReference>
<protein>
    <recommendedName>
        <fullName evidence="1">Fibrinogen C-terminal domain-containing protein</fullName>
    </recommendedName>
</protein>
<dbReference type="RefSeq" id="XP_009058713.1">
    <property type="nucleotide sequence ID" value="XM_009060465.1"/>
</dbReference>
<reference evidence="2 3" key="1">
    <citation type="journal article" date="2013" name="Nature">
        <title>Insights into bilaterian evolution from three spiralian genomes.</title>
        <authorList>
            <person name="Simakov O."/>
            <person name="Marletaz F."/>
            <person name="Cho S.J."/>
            <person name="Edsinger-Gonzales E."/>
            <person name="Havlak P."/>
            <person name="Hellsten U."/>
            <person name="Kuo D.H."/>
            <person name="Larsson T."/>
            <person name="Lv J."/>
            <person name="Arendt D."/>
            <person name="Savage R."/>
            <person name="Osoegawa K."/>
            <person name="de Jong P."/>
            <person name="Grimwood J."/>
            <person name="Chapman J.A."/>
            <person name="Shapiro H."/>
            <person name="Aerts A."/>
            <person name="Otillar R.P."/>
            <person name="Terry A.Y."/>
            <person name="Boore J.L."/>
            <person name="Grigoriev I.V."/>
            <person name="Lindberg D.R."/>
            <person name="Seaver E.C."/>
            <person name="Weisblat D.A."/>
            <person name="Putnam N.H."/>
            <person name="Rokhsar D.S."/>
        </authorList>
    </citation>
    <scope>NUCLEOTIDE SEQUENCE [LARGE SCALE GENOMIC DNA]</scope>
</reference>
<dbReference type="Pfam" id="PF00147">
    <property type="entry name" value="Fibrinogen_C"/>
    <property type="match status" value="1"/>
</dbReference>
<dbReference type="InterPro" id="IPR036056">
    <property type="entry name" value="Fibrinogen-like_C"/>
</dbReference>
<dbReference type="PANTHER" id="PTHR19143">
    <property type="entry name" value="FIBRINOGEN/TENASCIN/ANGIOPOEITIN"/>
    <property type="match status" value="1"/>
</dbReference>
<evidence type="ECO:0000259" key="1">
    <source>
        <dbReference type="PROSITE" id="PS51406"/>
    </source>
</evidence>
<dbReference type="InterPro" id="IPR002181">
    <property type="entry name" value="Fibrinogen_a/b/g_C_dom"/>
</dbReference>
<dbReference type="Gene3D" id="3.90.215.10">
    <property type="entry name" value="Gamma Fibrinogen, chain A, domain 1"/>
    <property type="match status" value="1"/>
</dbReference>
<name>V4A209_LOTGI</name>
<evidence type="ECO:0000313" key="2">
    <source>
        <dbReference type="EMBL" id="ESO90722.1"/>
    </source>
</evidence>
<dbReference type="GeneID" id="20239590"/>
<dbReference type="SUPFAM" id="SSF56496">
    <property type="entry name" value="Fibrinogen C-terminal domain-like"/>
    <property type="match status" value="1"/>
</dbReference>
<dbReference type="InterPro" id="IPR050373">
    <property type="entry name" value="Fibrinogen_C-term_domain"/>
</dbReference>
<proteinExistence type="predicted"/>
<dbReference type="GO" id="GO:0005615">
    <property type="term" value="C:extracellular space"/>
    <property type="evidence" value="ECO:0007669"/>
    <property type="project" value="TreeGrafter"/>
</dbReference>
<evidence type="ECO:0000313" key="3">
    <source>
        <dbReference type="Proteomes" id="UP000030746"/>
    </source>
</evidence>
<keyword evidence="3" id="KW-1185">Reference proteome</keyword>
<sequence>MGTSRPPLIFVTLPSQNEQYEVEDANNDGDCVNGVFDSDGCVCTTGFAGESCNRYVYDCKEALDTEVSLEQSLTHVMLKPKNTNLAFEALCNSNGHLAILARNTYGIDDVTFNKAWKDYQYPFGTVGNFWLGLEYIYAMLNQGDIFKLQIYCRNLDSEFSVFYETFSIQSESNRYQMTAGVKLYESYTNGSDGFGGGQIDVPFCTYDRPCNGYPYYLNGGWWYVSGLEQYALTNQKPSLKFKYQNNDISVHQVSMALVKL</sequence>
<dbReference type="OMA" id="CATICAR"/>
<dbReference type="PROSITE" id="PS51406">
    <property type="entry name" value="FIBRINOGEN_C_2"/>
    <property type="match status" value="1"/>
</dbReference>
<organism evidence="2 3">
    <name type="scientific">Lottia gigantea</name>
    <name type="common">Giant owl limpet</name>
    <dbReference type="NCBI Taxonomy" id="225164"/>
    <lineage>
        <taxon>Eukaryota</taxon>
        <taxon>Metazoa</taxon>
        <taxon>Spiralia</taxon>
        <taxon>Lophotrochozoa</taxon>
        <taxon>Mollusca</taxon>
        <taxon>Gastropoda</taxon>
        <taxon>Patellogastropoda</taxon>
        <taxon>Lottioidea</taxon>
        <taxon>Lottiidae</taxon>
        <taxon>Lottia</taxon>
    </lineage>
</organism>
<dbReference type="InterPro" id="IPR000742">
    <property type="entry name" value="EGF"/>
</dbReference>
<dbReference type="KEGG" id="lgi:LOTGIDRAFT_163997"/>
<dbReference type="SMART" id="SM00186">
    <property type="entry name" value="FBG"/>
    <property type="match status" value="1"/>
</dbReference>
<accession>V4A209</accession>
<dbReference type="OrthoDB" id="7959833at2759"/>
<dbReference type="Proteomes" id="UP000030746">
    <property type="component" value="Unassembled WGS sequence"/>
</dbReference>